<evidence type="ECO:0000313" key="1">
    <source>
        <dbReference type="EMBL" id="CAG5927040.1"/>
    </source>
</evidence>
<comment type="caution">
    <text evidence="1">The sequence shown here is derived from an EMBL/GenBank/DDBJ whole genome shotgun (WGS) entry which is preliminary data.</text>
</comment>
<gene>
    <name evidence="1" type="ORF">MMEN_LOCUS11126</name>
</gene>
<evidence type="ECO:0000313" key="2">
    <source>
        <dbReference type="Proteomes" id="UP000677803"/>
    </source>
</evidence>
<dbReference type="EMBL" id="CAJRST010011113">
    <property type="protein sequence ID" value="CAG5927040.1"/>
    <property type="molecule type" value="Genomic_DNA"/>
</dbReference>
<dbReference type="OrthoDB" id="6617140at2759"/>
<reference evidence="1" key="1">
    <citation type="submission" date="2021-05" db="EMBL/GenBank/DDBJ databases">
        <authorList>
            <person name="Tigano A."/>
        </authorList>
    </citation>
    <scope>NUCLEOTIDE SEQUENCE</scope>
</reference>
<organism evidence="1 2">
    <name type="scientific">Menidia menidia</name>
    <name type="common">Atlantic silverside</name>
    <dbReference type="NCBI Taxonomy" id="238744"/>
    <lineage>
        <taxon>Eukaryota</taxon>
        <taxon>Metazoa</taxon>
        <taxon>Chordata</taxon>
        <taxon>Craniata</taxon>
        <taxon>Vertebrata</taxon>
        <taxon>Euteleostomi</taxon>
        <taxon>Actinopterygii</taxon>
        <taxon>Neopterygii</taxon>
        <taxon>Teleostei</taxon>
        <taxon>Neoteleostei</taxon>
        <taxon>Acanthomorphata</taxon>
        <taxon>Ovalentaria</taxon>
        <taxon>Atherinomorphae</taxon>
        <taxon>Atheriniformes</taxon>
        <taxon>Atherinopsidae</taxon>
        <taxon>Menidiinae</taxon>
        <taxon>Menidia</taxon>
    </lineage>
</organism>
<dbReference type="AlphaFoldDB" id="A0A8S4BBJ1"/>
<keyword evidence="2" id="KW-1185">Reference proteome</keyword>
<accession>A0A8S4BBJ1</accession>
<protein>
    <submittedName>
        <fullName evidence="1">(Atlantic silverside) hypothetical protein</fullName>
    </submittedName>
</protein>
<proteinExistence type="predicted"/>
<name>A0A8S4BBJ1_9TELE</name>
<sequence>MKTAMAKGILAKLSKLKTIYLLVMFAKLLSITEGLHRYLQGESYDLGRAAQHKMATVQTLTDLRTNAGAEDVFMKARTIWEEKPPPAPCWSQAETKKIGTVFGGVSLWVNLQLYHL</sequence>
<dbReference type="Proteomes" id="UP000677803">
    <property type="component" value="Unassembled WGS sequence"/>
</dbReference>